<feature type="compositionally biased region" description="Low complexity" evidence="1">
    <location>
        <begin position="21"/>
        <end position="47"/>
    </location>
</feature>
<feature type="region of interest" description="Disordered" evidence="1">
    <location>
        <begin position="469"/>
        <end position="526"/>
    </location>
</feature>
<dbReference type="EMBL" id="JAKJXP020000057">
    <property type="protein sequence ID" value="KAK7750907.1"/>
    <property type="molecule type" value="Genomic_DNA"/>
</dbReference>
<name>A0AAN9UPH4_9PEZI</name>
<feature type="region of interest" description="Disordered" evidence="1">
    <location>
        <begin position="21"/>
        <end position="110"/>
    </location>
</feature>
<protein>
    <recommendedName>
        <fullName evidence="4">25S rRNA (Uridine(2843)-N(3))-methyltransferase</fullName>
    </recommendedName>
</protein>
<feature type="compositionally biased region" description="Low complexity" evidence="1">
    <location>
        <begin position="431"/>
        <end position="448"/>
    </location>
</feature>
<comment type="caution">
    <text evidence="2">The sequence shown here is derived from an EMBL/GenBank/DDBJ whole genome shotgun (WGS) entry which is preliminary data.</text>
</comment>
<evidence type="ECO:0000313" key="3">
    <source>
        <dbReference type="Proteomes" id="UP001320420"/>
    </source>
</evidence>
<keyword evidence="3" id="KW-1185">Reference proteome</keyword>
<organism evidence="2 3">
    <name type="scientific">Diatrype stigma</name>
    <dbReference type="NCBI Taxonomy" id="117547"/>
    <lineage>
        <taxon>Eukaryota</taxon>
        <taxon>Fungi</taxon>
        <taxon>Dikarya</taxon>
        <taxon>Ascomycota</taxon>
        <taxon>Pezizomycotina</taxon>
        <taxon>Sordariomycetes</taxon>
        <taxon>Xylariomycetidae</taxon>
        <taxon>Xylariales</taxon>
        <taxon>Diatrypaceae</taxon>
        <taxon>Diatrype</taxon>
    </lineage>
</organism>
<feature type="region of interest" description="Disordered" evidence="1">
    <location>
        <begin position="420"/>
        <end position="453"/>
    </location>
</feature>
<feature type="region of interest" description="Disordered" evidence="1">
    <location>
        <begin position="207"/>
        <end position="227"/>
    </location>
</feature>
<proteinExistence type="predicted"/>
<gene>
    <name evidence="2" type="ORF">SLS62_007170</name>
</gene>
<evidence type="ECO:0000256" key="1">
    <source>
        <dbReference type="SAM" id="MobiDB-lite"/>
    </source>
</evidence>
<dbReference type="Proteomes" id="UP001320420">
    <property type="component" value="Unassembled WGS sequence"/>
</dbReference>
<feature type="compositionally biased region" description="Basic and acidic residues" evidence="1">
    <location>
        <begin position="483"/>
        <end position="502"/>
    </location>
</feature>
<feature type="compositionally biased region" description="Low complexity" evidence="1">
    <location>
        <begin position="517"/>
        <end position="526"/>
    </location>
</feature>
<evidence type="ECO:0000313" key="2">
    <source>
        <dbReference type="EMBL" id="KAK7750907.1"/>
    </source>
</evidence>
<feature type="region of interest" description="Disordered" evidence="1">
    <location>
        <begin position="259"/>
        <end position="296"/>
    </location>
</feature>
<feature type="compositionally biased region" description="Pro residues" evidence="1">
    <location>
        <begin position="268"/>
        <end position="290"/>
    </location>
</feature>
<sequence>MNENITYTNDGNPSILASMVKKTAPSSSAAAAAAAAAKSKNSAAAKPKATKARSKGKITSSSKPRTPAGDPAHPEKNSSRGPEQEDDDDDDGVKEAAAAAAEEEEQQRKAQQALLDVFGAALSLGPGQEGKFAARLQTIKQALYQRDFAAAFGREDLLEAYAARWSPTRALCYARVLRGVGGYLEALVDAGGDGGSTGTAATTAMSAAGGESSADEELKGDDEQQQKQRQRTLRMLAIGGGAAEIVAFGAYLASTPTSTATIATPSTPTSPSPSSPSSPPSPPHPQPPPLNGSLHLLDTGPWGPIITALHARLTTPPPLSKYASAAARAANAALVAPASRLAASFAQRDVLALSEADLSGLLLFHDQQQQPVLVTLLFTLNELYTAAGVGPTTAFLRRLSSVVCPGSLLLVVDSPGSYSEAAVGGGGGSSSAGEQGQKQQQQQQQQQQPKEKRRYPMQWLLDHTLLHQQQEEEREQGRRRRQQKQEQEQERKQGLGQEKGEGRVITASEENGEEAEGAAGARIGAAGEEEVTTKATMAMVGWEKLESADSVWFRLADGLRYPIPLEDMRYQMHLYRALPYPS</sequence>
<dbReference type="Pfam" id="PF11312">
    <property type="entry name" value="Methyltransf_34"/>
    <property type="match status" value="2"/>
</dbReference>
<reference evidence="2 3" key="1">
    <citation type="submission" date="2024-02" db="EMBL/GenBank/DDBJ databases">
        <title>De novo assembly and annotation of 12 fungi associated with fruit tree decline syndrome in Ontario, Canada.</title>
        <authorList>
            <person name="Sulman M."/>
            <person name="Ellouze W."/>
            <person name="Ilyukhin E."/>
        </authorList>
    </citation>
    <scope>NUCLEOTIDE SEQUENCE [LARGE SCALE GENOMIC DNA]</scope>
    <source>
        <strain evidence="2 3">M11/M66-122</strain>
    </source>
</reference>
<accession>A0AAN9UPH4</accession>
<dbReference type="AlphaFoldDB" id="A0AAN9UPH4"/>
<evidence type="ECO:0008006" key="4">
    <source>
        <dbReference type="Google" id="ProtNLM"/>
    </source>
</evidence>
<dbReference type="InterPro" id="IPR021463">
    <property type="entry name" value="Methyltransf_34"/>
</dbReference>